<keyword evidence="5" id="KW-1185">Reference proteome</keyword>
<dbReference type="SUPFAM" id="SSF52058">
    <property type="entry name" value="L domain-like"/>
    <property type="match status" value="1"/>
</dbReference>
<dbReference type="InterPro" id="IPR003591">
    <property type="entry name" value="Leu-rich_rpt_typical-subtyp"/>
</dbReference>
<dbReference type="Pfam" id="PF09234">
    <property type="entry name" value="DUF1963"/>
    <property type="match status" value="1"/>
</dbReference>
<evidence type="ECO:0000256" key="3">
    <source>
        <dbReference type="SAM" id="MobiDB-lite"/>
    </source>
</evidence>
<dbReference type="Pfam" id="PF13855">
    <property type="entry name" value="LRR_8"/>
    <property type="match status" value="1"/>
</dbReference>
<evidence type="ECO:0000256" key="1">
    <source>
        <dbReference type="ARBA" id="ARBA00022614"/>
    </source>
</evidence>
<dbReference type="InterPro" id="IPR032675">
    <property type="entry name" value="LRR_dom_sf"/>
</dbReference>
<dbReference type="InterPro" id="IPR001611">
    <property type="entry name" value="Leu-rich_rpt"/>
</dbReference>
<dbReference type="Proteomes" id="UP001212602">
    <property type="component" value="Unassembled WGS sequence"/>
</dbReference>
<name>A0AAE3SYB2_9BURK</name>
<dbReference type="InterPro" id="IPR050216">
    <property type="entry name" value="LRR_domain-containing"/>
</dbReference>
<dbReference type="InterPro" id="IPR015315">
    <property type="entry name" value="DUF1963"/>
</dbReference>
<feature type="region of interest" description="Disordered" evidence="3">
    <location>
        <begin position="385"/>
        <end position="404"/>
    </location>
</feature>
<evidence type="ECO:0000313" key="4">
    <source>
        <dbReference type="EMBL" id="MDA7415849.1"/>
    </source>
</evidence>
<dbReference type="EMBL" id="JAQIPB010000002">
    <property type="protein sequence ID" value="MDA7415849.1"/>
    <property type="molecule type" value="Genomic_DNA"/>
</dbReference>
<keyword evidence="2" id="KW-0677">Repeat</keyword>
<comment type="caution">
    <text evidence="4">The sequence shown here is derived from an EMBL/GenBank/DDBJ whole genome shotgun (WGS) entry which is preliminary data.</text>
</comment>
<keyword evidence="1" id="KW-0433">Leucine-rich repeat</keyword>
<gene>
    <name evidence="4" type="ORF">PGB34_05680</name>
</gene>
<proteinExistence type="predicted"/>
<dbReference type="PANTHER" id="PTHR48051:SF1">
    <property type="entry name" value="RAS SUPPRESSOR PROTEIN 1"/>
    <property type="match status" value="1"/>
</dbReference>
<dbReference type="PANTHER" id="PTHR48051">
    <property type="match status" value="1"/>
</dbReference>
<dbReference type="SMART" id="SM00369">
    <property type="entry name" value="LRR_TYP"/>
    <property type="match status" value="3"/>
</dbReference>
<reference evidence="4" key="1">
    <citation type="submission" date="2023-01" db="EMBL/GenBank/DDBJ databases">
        <title>Xenophilus mangrovi sp. nov., isolated from soil of Mangrove nature reserve.</title>
        <authorList>
            <person name="Xu S."/>
            <person name="Liu Z."/>
            <person name="Xu Y."/>
        </authorList>
    </citation>
    <scope>NUCLEOTIDE SEQUENCE</scope>
    <source>
        <strain evidence="4">YW8</strain>
    </source>
</reference>
<dbReference type="Gene3D" id="2.30.320.10">
    <property type="entry name" value="YwqG-like"/>
    <property type="match status" value="1"/>
</dbReference>
<dbReference type="RefSeq" id="WP_271427098.1">
    <property type="nucleotide sequence ID" value="NZ_JAQIPB010000002.1"/>
</dbReference>
<accession>A0AAE3SYB2</accession>
<evidence type="ECO:0000313" key="5">
    <source>
        <dbReference type="Proteomes" id="UP001212602"/>
    </source>
</evidence>
<dbReference type="GO" id="GO:0005737">
    <property type="term" value="C:cytoplasm"/>
    <property type="evidence" value="ECO:0007669"/>
    <property type="project" value="TreeGrafter"/>
</dbReference>
<dbReference type="Gene3D" id="3.80.10.10">
    <property type="entry name" value="Ribonuclease Inhibitor"/>
    <property type="match status" value="1"/>
</dbReference>
<organism evidence="4 5">
    <name type="scientific">Xenophilus arseniciresistens</name>
    <dbReference type="NCBI Taxonomy" id="1283306"/>
    <lineage>
        <taxon>Bacteria</taxon>
        <taxon>Pseudomonadati</taxon>
        <taxon>Pseudomonadota</taxon>
        <taxon>Betaproteobacteria</taxon>
        <taxon>Burkholderiales</taxon>
        <taxon>Comamonadaceae</taxon>
        <taxon>Xenophilus</taxon>
    </lineage>
</organism>
<dbReference type="SMART" id="SM00364">
    <property type="entry name" value="LRR_BAC"/>
    <property type="match status" value="3"/>
</dbReference>
<sequence length="621" mass="69531">MSTPLFRIGSTDFAFAPESSASFKDGGMSFELRAQPVRFDAAAGHERIFPAEGSDTAEAGWIAPGLWSSTFFFDDLHGAPRQRFEHPGPAGHDCGFYLWEKGMRFGVCFFGQVDLRPDRIELQGVLRAAHESDEQGLPVHVLWPCAPGEFALKPHLYRSLKAASHVPPQHVRELLLSEWDGQWPETLRAFERLEFLSLQQHWAKPGEPVAAVPDWLGDLRALRRLYLRSPNIQALPDTLGQLQALEELSVTYGQLQALPESIGQLSQLRQLTLSGNRLRTLPERIGDLLALTHLNIEGNPFESLPASLKKIRKVNVEKKSEALFRDIRYRPEIEVAIDRDIFMARSSPAHAELLSAALARHKLKRYEKALLRHARQALRLVSTEPDDGTARGRTRVGGAPDLPPGIEYPATDGRLWHFYAQLDLQALAPLQGWLPRSGHLYFFGEGQEHGDGVRVLHLDAPADALRPYAWPEGAEFVDGSDVADAYTGFEVRVDATVSVPSLYSARERLGGKDAVLLRIEDDEKLQKAYWALEEELTGNADRQRGAHTMNAEVFTQHENPQEQASRERGGLPEEWINLLMLDSDSNPGFCFWDAGTLTFSIHEKDLALGDFSRVHWSLESS</sequence>
<dbReference type="AlphaFoldDB" id="A0AAE3SYB2"/>
<evidence type="ECO:0000256" key="2">
    <source>
        <dbReference type="ARBA" id="ARBA00022737"/>
    </source>
</evidence>
<protein>
    <submittedName>
        <fullName evidence="4">DUF1963 domain-containing protein</fullName>
    </submittedName>
</protein>
<dbReference type="InterPro" id="IPR035948">
    <property type="entry name" value="YwqG-like_sf"/>
</dbReference>
<dbReference type="SUPFAM" id="SSF103032">
    <property type="entry name" value="Hypothetical protein YwqG"/>
    <property type="match status" value="1"/>
</dbReference>